<evidence type="ECO:0000313" key="4">
    <source>
        <dbReference type="EMBL" id="TCQ08162.1"/>
    </source>
</evidence>
<dbReference type="AlphaFoldDB" id="A0A4R2TYJ8"/>
<keyword evidence="2 3" id="KW-0802">TPR repeat</keyword>
<comment type="caution">
    <text evidence="4">The sequence shown here is derived from an EMBL/GenBank/DDBJ whole genome shotgun (WGS) entry which is preliminary data.</text>
</comment>
<keyword evidence="5" id="KW-1185">Reference proteome</keyword>
<evidence type="ECO:0000256" key="3">
    <source>
        <dbReference type="PROSITE-ProRule" id="PRU00339"/>
    </source>
</evidence>
<organism evidence="4 5">
    <name type="scientific">Serpentinicella alkaliphila</name>
    <dbReference type="NCBI Taxonomy" id="1734049"/>
    <lineage>
        <taxon>Bacteria</taxon>
        <taxon>Bacillati</taxon>
        <taxon>Bacillota</taxon>
        <taxon>Clostridia</taxon>
        <taxon>Peptostreptococcales</taxon>
        <taxon>Natronincolaceae</taxon>
        <taxon>Serpentinicella</taxon>
    </lineage>
</organism>
<feature type="repeat" description="TPR" evidence="3">
    <location>
        <begin position="302"/>
        <end position="335"/>
    </location>
</feature>
<gene>
    <name evidence="4" type="ORF">EDD79_1001251</name>
</gene>
<reference evidence="4 5" key="1">
    <citation type="submission" date="2019-03" db="EMBL/GenBank/DDBJ databases">
        <title>Genomic Encyclopedia of Type Strains, Phase IV (KMG-IV): sequencing the most valuable type-strain genomes for metagenomic binning, comparative biology and taxonomic classification.</title>
        <authorList>
            <person name="Goeker M."/>
        </authorList>
    </citation>
    <scope>NUCLEOTIDE SEQUENCE [LARGE SCALE GENOMIC DNA]</scope>
    <source>
        <strain evidence="4 5">DSM 100013</strain>
    </source>
</reference>
<dbReference type="SUPFAM" id="SSF81901">
    <property type="entry name" value="HCP-like"/>
    <property type="match status" value="1"/>
</dbReference>
<dbReference type="Gene3D" id="1.25.40.10">
    <property type="entry name" value="Tetratricopeptide repeat domain"/>
    <property type="match status" value="1"/>
</dbReference>
<evidence type="ECO:0000256" key="1">
    <source>
        <dbReference type="ARBA" id="ARBA00022737"/>
    </source>
</evidence>
<evidence type="ECO:0000256" key="2">
    <source>
        <dbReference type="ARBA" id="ARBA00022803"/>
    </source>
</evidence>
<dbReference type="InterPro" id="IPR013105">
    <property type="entry name" value="TPR_2"/>
</dbReference>
<dbReference type="InterPro" id="IPR019734">
    <property type="entry name" value="TPR_rpt"/>
</dbReference>
<dbReference type="PROSITE" id="PS50005">
    <property type="entry name" value="TPR"/>
    <property type="match status" value="1"/>
</dbReference>
<accession>A0A4R2TYJ8</accession>
<keyword evidence="1" id="KW-0677">Repeat</keyword>
<dbReference type="PANTHER" id="PTHR44943:SF8">
    <property type="entry name" value="TPR REPEAT-CONTAINING PROTEIN MJ0263"/>
    <property type="match status" value="1"/>
</dbReference>
<dbReference type="InterPro" id="IPR051685">
    <property type="entry name" value="Ycf3/AcsC/BcsC/TPR_MFPF"/>
</dbReference>
<dbReference type="InterPro" id="IPR011990">
    <property type="entry name" value="TPR-like_helical_dom_sf"/>
</dbReference>
<proteinExistence type="predicted"/>
<dbReference type="PANTHER" id="PTHR44943">
    <property type="entry name" value="CELLULOSE SYNTHASE OPERON PROTEIN C"/>
    <property type="match status" value="1"/>
</dbReference>
<sequence>MTFNIFFATADERKSFLNFDCNINLESIKDKKTIVVENKCIKIIRLKTVYKHIPGFWAEVSLQNNTLGKELYKSITNNYGENSINENVFFPQNNMSIKELNLSWIKKYNILKNRLSEDMWKVFFQEIKHHFEYNSVEVAYNGVLLILKYNPFFLKKYKRYYILEDLAYYFEEVGNLGKALKCLKIQSVLCPESMEPYLNMSSFYIINGMETDAIEVCEKALLKSPKNQYLMSNLIIAASNMGNFEYATDYLRKVLSDEPNNPYYWKLLGDIFYELENIDEAIKCFKNSHEKGKSENLEDLQADVCLSIATCYYDKKNYKEAVKYFRKVLNYTPFDSVALLNLSQIYYFQLKDIKASLKYTKILTDKMPENGYGQFQLGLIYSQMNSFEKAKWHLYRARQIMPNFLPVQDAINSLKKIK</sequence>
<dbReference type="Pfam" id="PF07719">
    <property type="entry name" value="TPR_2"/>
    <property type="match status" value="1"/>
</dbReference>
<dbReference type="EMBL" id="SLYC01000001">
    <property type="protein sequence ID" value="TCQ08162.1"/>
    <property type="molecule type" value="Genomic_DNA"/>
</dbReference>
<dbReference type="Pfam" id="PF14559">
    <property type="entry name" value="TPR_19"/>
    <property type="match status" value="1"/>
</dbReference>
<dbReference type="Proteomes" id="UP000295504">
    <property type="component" value="Unassembled WGS sequence"/>
</dbReference>
<dbReference type="RefSeq" id="WP_165913586.1">
    <property type="nucleotide sequence ID" value="NZ_CP058648.1"/>
</dbReference>
<dbReference type="SMART" id="SM00028">
    <property type="entry name" value="TPR"/>
    <property type="match status" value="6"/>
</dbReference>
<protein>
    <submittedName>
        <fullName evidence="4">Tetratricopeptide repeat protein</fullName>
    </submittedName>
</protein>
<name>A0A4R2TYJ8_9FIRM</name>
<evidence type="ECO:0000313" key="5">
    <source>
        <dbReference type="Proteomes" id="UP000295504"/>
    </source>
</evidence>